<evidence type="ECO:0000313" key="2">
    <source>
        <dbReference type="EMBL" id="SDA53198.1"/>
    </source>
</evidence>
<organism evidence="2 3">
    <name type="scientific">Lactobacillus kefiranofaciens</name>
    <dbReference type="NCBI Taxonomy" id="267818"/>
    <lineage>
        <taxon>Bacteria</taxon>
        <taxon>Bacillati</taxon>
        <taxon>Bacillota</taxon>
        <taxon>Bacilli</taxon>
        <taxon>Lactobacillales</taxon>
        <taxon>Lactobacillaceae</taxon>
        <taxon>Lactobacillus</taxon>
    </lineage>
</organism>
<reference evidence="2 3" key="1">
    <citation type="submission" date="2016-10" db="EMBL/GenBank/DDBJ databases">
        <authorList>
            <person name="Varghese N."/>
            <person name="Submissions S."/>
        </authorList>
    </citation>
    <scope>NUCLEOTIDE SEQUENCE [LARGE SCALE GENOMIC DNA]</scope>
    <source>
        <strain evidence="2 3">ATCC 43761</strain>
    </source>
</reference>
<name>A0ABY0MDV6_9LACO</name>
<keyword evidence="3" id="KW-1185">Reference proteome</keyword>
<evidence type="ECO:0000313" key="3">
    <source>
        <dbReference type="Proteomes" id="UP000181860"/>
    </source>
</evidence>
<dbReference type="Proteomes" id="UP000181860">
    <property type="component" value="Unassembled WGS sequence"/>
</dbReference>
<accession>A0ABY0MDV6</accession>
<dbReference type="Gene3D" id="3.10.290.30">
    <property type="entry name" value="MM3350-like"/>
    <property type="match status" value="1"/>
</dbReference>
<protein>
    <submittedName>
        <fullName evidence="2">PRiA4b ORF-3-like protein</fullName>
    </submittedName>
</protein>
<sequence>MAHPRILAGHGYGIIDDIGGIDMLQEYYDTPDDEQDPDLLDWLGGKIDLDQFDMNELNKELAE</sequence>
<dbReference type="InterPro" id="IPR024047">
    <property type="entry name" value="MM3350-like_sf"/>
</dbReference>
<dbReference type="SUPFAM" id="SSF159941">
    <property type="entry name" value="MM3350-like"/>
    <property type="match status" value="1"/>
</dbReference>
<proteinExistence type="predicted"/>
<evidence type="ECO:0000259" key="1">
    <source>
        <dbReference type="Pfam" id="PF07929"/>
    </source>
</evidence>
<dbReference type="EMBL" id="FMXC01000010">
    <property type="protein sequence ID" value="SDA53198.1"/>
    <property type="molecule type" value="Genomic_DNA"/>
</dbReference>
<comment type="caution">
    <text evidence="2">The sequence shown here is derived from an EMBL/GenBank/DDBJ whole genome shotgun (WGS) entry which is preliminary data.</text>
</comment>
<feature type="domain" description="Plasmid pRiA4b Orf3-like" evidence="1">
    <location>
        <begin position="3"/>
        <end position="56"/>
    </location>
</feature>
<gene>
    <name evidence="2" type="ORF">SAMN02983011_01176</name>
</gene>
<dbReference type="Pfam" id="PF07929">
    <property type="entry name" value="PRiA4_ORF3"/>
    <property type="match status" value="1"/>
</dbReference>
<dbReference type="InterPro" id="IPR012912">
    <property type="entry name" value="Plasmid_pRiA4b_Orf3-like"/>
</dbReference>